<reference evidence="2" key="1">
    <citation type="submission" date="2018-02" db="EMBL/GenBank/DDBJ databases">
        <title>Rhizophora mucronata_Transcriptome.</title>
        <authorList>
            <person name="Meera S.P."/>
            <person name="Sreeshan A."/>
            <person name="Augustine A."/>
        </authorList>
    </citation>
    <scope>NUCLEOTIDE SEQUENCE</scope>
    <source>
        <tissue evidence="2">Leaf</tissue>
    </source>
</reference>
<organism evidence="2">
    <name type="scientific">Rhizophora mucronata</name>
    <name type="common">Asiatic mangrove</name>
    <dbReference type="NCBI Taxonomy" id="61149"/>
    <lineage>
        <taxon>Eukaryota</taxon>
        <taxon>Viridiplantae</taxon>
        <taxon>Streptophyta</taxon>
        <taxon>Embryophyta</taxon>
        <taxon>Tracheophyta</taxon>
        <taxon>Spermatophyta</taxon>
        <taxon>Magnoliopsida</taxon>
        <taxon>eudicotyledons</taxon>
        <taxon>Gunneridae</taxon>
        <taxon>Pentapetalae</taxon>
        <taxon>rosids</taxon>
        <taxon>fabids</taxon>
        <taxon>Malpighiales</taxon>
        <taxon>Rhizophoraceae</taxon>
        <taxon>Rhizophora</taxon>
    </lineage>
</organism>
<name>A0A2P2QFF3_RHIMU</name>
<protein>
    <submittedName>
        <fullName evidence="2">Uncharacterized protein</fullName>
    </submittedName>
</protein>
<evidence type="ECO:0000256" key="1">
    <source>
        <dbReference type="SAM" id="Phobius"/>
    </source>
</evidence>
<evidence type="ECO:0000313" key="2">
    <source>
        <dbReference type="EMBL" id="MBX65655.1"/>
    </source>
</evidence>
<keyword evidence="1" id="KW-0472">Membrane</keyword>
<keyword evidence="1" id="KW-0812">Transmembrane</keyword>
<dbReference type="AlphaFoldDB" id="A0A2P2QFF3"/>
<dbReference type="EMBL" id="GGEC01085171">
    <property type="protein sequence ID" value="MBX65655.1"/>
    <property type="molecule type" value="Transcribed_RNA"/>
</dbReference>
<proteinExistence type="predicted"/>
<keyword evidence="1" id="KW-1133">Transmembrane helix</keyword>
<accession>A0A2P2QFF3</accession>
<feature type="transmembrane region" description="Helical" evidence="1">
    <location>
        <begin position="17"/>
        <end position="35"/>
    </location>
</feature>
<sequence length="39" mass="4440">MLNHATILESDCTKCKIFHSCGCVFALVPLWFFFLTSCL</sequence>